<name>A0AA35R4H3_GEOBA</name>
<evidence type="ECO:0000256" key="2">
    <source>
        <dbReference type="ARBA" id="ARBA00023150"/>
    </source>
</evidence>
<reference evidence="3" key="1">
    <citation type="submission" date="2023-03" db="EMBL/GenBank/DDBJ databases">
        <authorList>
            <person name="Steffen K."/>
            <person name="Cardenas P."/>
        </authorList>
    </citation>
    <scope>NUCLEOTIDE SEQUENCE</scope>
</reference>
<keyword evidence="1" id="KW-0808">Transferase</keyword>
<organism evidence="3 4">
    <name type="scientific">Geodia barretti</name>
    <name type="common">Barrett's horny sponge</name>
    <dbReference type="NCBI Taxonomy" id="519541"/>
    <lineage>
        <taxon>Eukaryota</taxon>
        <taxon>Metazoa</taxon>
        <taxon>Porifera</taxon>
        <taxon>Demospongiae</taxon>
        <taxon>Heteroscleromorpha</taxon>
        <taxon>Tetractinellida</taxon>
        <taxon>Astrophorina</taxon>
        <taxon>Geodiidae</taxon>
        <taxon>Geodia</taxon>
    </lineage>
</organism>
<dbReference type="CDD" id="cd00754">
    <property type="entry name" value="Ubl_MoaD"/>
    <property type="match status" value="1"/>
</dbReference>
<dbReference type="Proteomes" id="UP001174909">
    <property type="component" value="Unassembled WGS sequence"/>
</dbReference>
<keyword evidence="4" id="KW-1185">Reference proteome</keyword>
<comment type="caution">
    <text evidence="3">The sequence shown here is derived from an EMBL/GenBank/DDBJ whole genome shotgun (WGS) entry which is preliminary data.</text>
</comment>
<dbReference type="AlphaFoldDB" id="A0AA35R4H3"/>
<evidence type="ECO:0000313" key="4">
    <source>
        <dbReference type="Proteomes" id="UP001174909"/>
    </source>
</evidence>
<dbReference type="GO" id="GO:0006777">
    <property type="term" value="P:Mo-molybdopterin cofactor biosynthetic process"/>
    <property type="evidence" value="ECO:0007669"/>
    <property type="project" value="UniProtKB-KW"/>
</dbReference>
<proteinExistence type="predicted"/>
<keyword evidence="2" id="KW-0501">Molybdenum cofactor biosynthesis</keyword>
<dbReference type="InterPro" id="IPR036563">
    <property type="entry name" value="MoaE_sf"/>
</dbReference>
<gene>
    <name evidence="3" type="ORF">GBAR_LOCUS3524</name>
</gene>
<protein>
    <submittedName>
        <fullName evidence="3">Molybdopterin synthase catalytic subunit</fullName>
    </submittedName>
</protein>
<dbReference type="Gene3D" id="3.10.20.30">
    <property type="match status" value="1"/>
</dbReference>
<dbReference type="InterPro" id="IPR003749">
    <property type="entry name" value="ThiS/MoaD-like"/>
</dbReference>
<dbReference type="Pfam" id="PF02391">
    <property type="entry name" value="MoaE"/>
    <property type="match status" value="1"/>
</dbReference>
<dbReference type="EMBL" id="CASHTH010000502">
    <property type="protein sequence ID" value="CAI8003011.1"/>
    <property type="molecule type" value="Genomic_DNA"/>
</dbReference>
<dbReference type="CDD" id="cd00756">
    <property type="entry name" value="MoaE"/>
    <property type="match status" value="1"/>
</dbReference>
<dbReference type="InterPro" id="IPR012675">
    <property type="entry name" value="Beta-grasp_dom_sf"/>
</dbReference>
<dbReference type="GO" id="GO:0016740">
    <property type="term" value="F:transferase activity"/>
    <property type="evidence" value="ECO:0007669"/>
    <property type="project" value="UniProtKB-KW"/>
</dbReference>
<sequence>MTLTDGATVTDLISELASEQARFTDMAPSLMVSVNQAYVERDAELQDGDEVAFIPPEIIMAGDVYKIQDNEIKPDALYNAVLADSDGAVTTFAGVVRDNTKGRGTSYLVYDAYRDMAEKKMREIGDEVKDKWEVDCVGILHRVGRLKIGEISVLIAISSPHRKASLEACHYAIDQLKQTVPIWKKEVWTDGGEAWIEGDPSALVSR</sequence>
<accession>A0AA35R4H3</accession>
<dbReference type="SUPFAM" id="SSF54690">
    <property type="entry name" value="Molybdopterin synthase subunit MoaE"/>
    <property type="match status" value="1"/>
</dbReference>
<dbReference type="SUPFAM" id="SSF54285">
    <property type="entry name" value="MoaD/ThiS"/>
    <property type="match status" value="1"/>
</dbReference>
<dbReference type="Pfam" id="PF02597">
    <property type="entry name" value="ThiS"/>
    <property type="match status" value="1"/>
</dbReference>
<dbReference type="InterPro" id="IPR016155">
    <property type="entry name" value="Mopterin_synth/thiamin_S_b"/>
</dbReference>
<dbReference type="PANTHER" id="PTHR23404">
    <property type="entry name" value="MOLYBDOPTERIN SYNTHASE RELATED"/>
    <property type="match status" value="1"/>
</dbReference>
<dbReference type="FunFam" id="3.90.1170.40:FF:000003">
    <property type="entry name" value="Molybdopterin converting factor subunit 2"/>
    <property type="match status" value="1"/>
</dbReference>
<evidence type="ECO:0000313" key="3">
    <source>
        <dbReference type="EMBL" id="CAI8003011.1"/>
    </source>
</evidence>
<dbReference type="InterPro" id="IPR003448">
    <property type="entry name" value="Mopterin_biosynth_MoaE"/>
</dbReference>
<evidence type="ECO:0000256" key="1">
    <source>
        <dbReference type="ARBA" id="ARBA00022679"/>
    </source>
</evidence>
<dbReference type="Gene3D" id="3.90.1170.40">
    <property type="entry name" value="Molybdopterin biosynthesis MoaE subunit"/>
    <property type="match status" value="1"/>
</dbReference>